<feature type="compositionally biased region" description="Polar residues" evidence="1">
    <location>
        <begin position="732"/>
        <end position="742"/>
    </location>
</feature>
<organism evidence="2 3">
    <name type="scientific">Oopsacas minuta</name>
    <dbReference type="NCBI Taxonomy" id="111878"/>
    <lineage>
        <taxon>Eukaryota</taxon>
        <taxon>Metazoa</taxon>
        <taxon>Porifera</taxon>
        <taxon>Hexactinellida</taxon>
        <taxon>Hexasterophora</taxon>
        <taxon>Lyssacinosida</taxon>
        <taxon>Leucopsacidae</taxon>
        <taxon>Oopsacas</taxon>
    </lineage>
</organism>
<dbReference type="Proteomes" id="UP001165289">
    <property type="component" value="Unassembled WGS sequence"/>
</dbReference>
<reference evidence="2 3" key="1">
    <citation type="journal article" date="2023" name="BMC Biol.">
        <title>The compact genome of the sponge Oopsacas minuta (Hexactinellida) is lacking key metazoan core genes.</title>
        <authorList>
            <person name="Santini S."/>
            <person name="Schenkelaars Q."/>
            <person name="Jourda C."/>
            <person name="Duchesne M."/>
            <person name="Belahbib H."/>
            <person name="Rocher C."/>
            <person name="Selva M."/>
            <person name="Riesgo A."/>
            <person name="Vervoort M."/>
            <person name="Leys S.P."/>
            <person name="Kodjabachian L."/>
            <person name="Le Bivic A."/>
            <person name="Borchiellini C."/>
            <person name="Claverie J.M."/>
            <person name="Renard E."/>
        </authorList>
    </citation>
    <scope>NUCLEOTIDE SEQUENCE [LARGE SCALE GENOMIC DNA]</scope>
    <source>
        <strain evidence="2">SPO-2</strain>
    </source>
</reference>
<sequence>MAAQKERGSTFSFWSHSSTRHTSKQAAVDISGTDSLRAELRGNISELKNLSSNKNSMGRFSNSTENLAESIDEDGIPILPPPPTFLGRILRSIEKSEFQELVDQIPDEKPLSRDEMNFLNGTGSLTLRELRATTGALLSLGWDNASQYTDGVMKIGGLRPCRQQAQQRITELISNIHSRTLDSPIPLQLVFDLTLGYLPLKPGFLYKPKFNNSIEIFGPSEDEVLQTSHEVEKRLTIPTFVRTQFKYNKVTCFLGCYHPTRQFSFETVSKDYLLYNLPKGSYQYCTFADATSNEMDMNTQGLMNLAGILKQSVPKIKKTSGENNSEEGREIAEIPKSGIWNASENLIRYIMTTRIPVIIYQNHHPYFFCQLGKVVYSNVPPEIKSNIWNIEETFYQPKLVELTPHFNTNAKLDIEEVCKKLGVKQKATINYRLQVKHLDHRNYLIFTFTFRMDGQPNVISAESPEHHKVSMNCMCPDKKYDISFIIAKKETLLDMDTQARFLSSLKLNDCGQLICDPANEYEVISAESIDCNTIQHGHYIVSCEQKQVLYTSDISRMLFYTKSLQPAQGKLLIDFSYGRRMSQVTAESLYFHDNIDKLSYEHPWDTSENGSLDRSSMAPSPDAEKGSKDFVVFSPIHGLDTLQPGDQFNIRRDRSTTLPDTSQIHDAGHNLYISNEAMRRSVRRPHEVNKDTNQDLITIAPQKYGSNENLDSTQNTRQSTIQQLKRVGNPSVKLSNSTNRPGNTRFLHIEETDTFKQIEKIVDHDLEPMLDLILTII</sequence>
<comment type="caution">
    <text evidence="2">The sequence shown here is derived from an EMBL/GenBank/DDBJ whole genome shotgun (WGS) entry which is preliminary data.</text>
</comment>
<feature type="region of interest" description="Disordered" evidence="1">
    <location>
        <begin position="724"/>
        <end position="743"/>
    </location>
</feature>
<name>A0AAV7JN86_9METZ</name>
<accession>A0AAV7JN86</accession>
<evidence type="ECO:0000313" key="2">
    <source>
        <dbReference type="EMBL" id="KAI6650432.1"/>
    </source>
</evidence>
<dbReference type="EMBL" id="JAKMXF010000311">
    <property type="protein sequence ID" value="KAI6650432.1"/>
    <property type="molecule type" value="Genomic_DNA"/>
</dbReference>
<proteinExistence type="predicted"/>
<feature type="compositionally biased region" description="Polar residues" evidence="1">
    <location>
        <begin position="606"/>
        <end position="618"/>
    </location>
</feature>
<feature type="region of interest" description="Disordered" evidence="1">
    <location>
        <begin position="606"/>
        <end position="627"/>
    </location>
</feature>
<dbReference type="AlphaFoldDB" id="A0AAV7JN86"/>
<gene>
    <name evidence="2" type="ORF">LOD99_5869</name>
</gene>
<protein>
    <submittedName>
        <fullName evidence="2">Uncharacterized protein</fullName>
    </submittedName>
</protein>
<evidence type="ECO:0000313" key="3">
    <source>
        <dbReference type="Proteomes" id="UP001165289"/>
    </source>
</evidence>
<evidence type="ECO:0000256" key="1">
    <source>
        <dbReference type="SAM" id="MobiDB-lite"/>
    </source>
</evidence>
<keyword evidence="3" id="KW-1185">Reference proteome</keyword>